<dbReference type="PANTHER" id="PTHR23132:SF25">
    <property type="entry name" value="D-ALANINE--D-ALANINE LIGASE A"/>
    <property type="match status" value="1"/>
</dbReference>
<dbReference type="GO" id="GO:0071555">
    <property type="term" value="P:cell wall organization"/>
    <property type="evidence" value="ECO:0007669"/>
    <property type="project" value="UniProtKB-KW"/>
</dbReference>
<protein>
    <recommendedName>
        <fullName evidence="12">D-alanine--D-alanine ligase</fullName>
        <ecNumber evidence="12">6.3.2.4</ecNumber>
    </recommendedName>
    <alternativeName>
        <fullName evidence="12">D-Ala-D-Ala ligase</fullName>
    </alternativeName>
    <alternativeName>
        <fullName evidence="12">D-alanylalanine synthetase</fullName>
    </alternativeName>
</protein>
<dbReference type="EC" id="6.3.2.4" evidence="12"/>
<dbReference type="InterPro" id="IPR013815">
    <property type="entry name" value="ATP_grasp_subdomain_1"/>
</dbReference>
<evidence type="ECO:0000256" key="15">
    <source>
        <dbReference type="PIRSR" id="PIRSR039102-3"/>
    </source>
</evidence>
<dbReference type="InterPro" id="IPR000291">
    <property type="entry name" value="D-Ala_lig_Van_CS"/>
</dbReference>
<dbReference type="RefSeq" id="WP_270111601.1">
    <property type="nucleotide sequence ID" value="NZ_JAPZVP010000015.1"/>
</dbReference>
<proteinExistence type="inferred from homology"/>
<organism evidence="18 19">
    <name type="scientific">Glycomyces luteolus</name>
    <dbReference type="NCBI Taxonomy" id="2670330"/>
    <lineage>
        <taxon>Bacteria</taxon>
        <taxon>Bacillati</taxon>
        <taxon>Actinomycetota</taxon>
        <taxon>Actinomycetes</taxon>
        <taxon>Glycomycetales</taxon>
        <taxon>Glycomycetaceae</taxon>
        <taxon>Glycomyces</taxon>
    </lineage>
</organism>
<dbReference type="PROSITE" id="PS50975">
    <property type="entry name" value="ATP_GRASP"/>
    <property type="match status" value="1"/>
</dbReference>
<keyword evidence="5 14" id="KW-0547">Nucleotide-binding</keyword>
<keyword evidence="12" id="KW-0963">Cytoplasm</keyword>
<feature type="binding site" evidence="14">
    <location>
        <begin position="182"/>
        <end position="184"/>
    </location>
    <ligand>
        <name>ATP</name>
        <dbReference type="ChEBI" id="CHEBI:30616"/>
    </ligand>
</feature>
<evidence type="ECO:0000313" key="19">
    <source>
        <dbReference type="Proteomes" id="UP001146067"/>
    </source>
</evidence>
<dbReference type="PROSITE" id="PS00843">
    <property type="entry name" value="DALA_DALA_LIGASE_1"/>
    <property type="match status" value="1"/>
</dbReference>
<reference evidence="18" key="1">
    <citation type="submission" date="2022-12" db="EMBL/GenBank/DDBJ databases">
        <title>Gycomyces niveus sp.nov.,a novel actinomycete isolated from soil in Shouguan.</title>
        <authorList>
            <person name="Yang X."/>
        </authorList>
    </citation>
    <scope>NUCLEOTIDE SEQUENCE</scope>
    <source>
        <strain evidence="18">NEAU-A15</strain>
    </source>
</reference>
<gene>
    <name evidence="12" type="primary">ddl</name>
    <name evidence="18" type="ORF">O1R50_18300</name>
</gene>
<dbReference type="SUPFAM" id="SSF56059">
    <property type="entry name" value="Glutathione synthetase ATP-binding domain-like"/>
    <property type="match status" value="1"/>
</dbReference>
<evidence type="ECO:0000256" key="3">
    <source>
        <dbReference type="ARBA" id="ARBA00022598"/>
    </source>
</evidence>
<comment type="caution">
    <text evidence="18">The sequence shown here is derived from an EMBL/GenBank/DDBJ whole genome shotgun (WGS) entry which is preliminary data.</text>
</comment>
<sequence length="360" mass="38007">MHNDSSASFAEGTKPTVAVFFGGRSVEQPVSCASGSGVAKALRDRGFDVTTIGITRGGEWVELSPDVAFAIDSPEALPEVTAEAGKAVAIDLGPGAQPVADVLFPVLHGPFGEDGTIQGLFEMAGTPYVGSGVLSSALCMDKEFSKRLLAAEGVPQGAFDVLKAGEELDAEAVIGKLGLPIFVKPARAGSSLGISKVDSGAELATAVAKAREVDDKVVFEAAFQNAREIEMGVVETLDGDLEITFPLEVLAKGEDGWFDFEAKYLDNPEPFNLHPDYPDGVAEQAQALARKVFRLLDCRDLARVDCFLGEDGVVYLNEVNTMPGMTPMSGVPQAFAAYGISYGELVERLVTLAEARARRS</sequence>
<keyword evidence="6 16" id="KW-0067">ATP-binding</keyword>
<feature type="binding site" evidence="14">
    <location>
        <begin position="220"/>
        <end position="228"/>
    </location>
    <ligand>
        <name>ATP</name>
        <dbReference type="ChEBI" id="CHEBI:30616"/>
    </ligand>
</feature>
<keyword evidence="9 12" id="KW-0573">Peptidoglycan synthesis</keyword>
<accession>A0A9X3T4W3</accession>
<keyword evidence="8 12" id="KW-0133">Cell shape</keyword>
<evidence type="ECO:0000256" key="14">
    <source>
        <dbReference type="PIRSR" id="PIRSR039102-2"/>
    </source>
</evidence>
<dbReference type="NCBIfam" id="TIGR01205">
    <property type="entry name" value="D_ala_D_alaTIGR"/>
    <property type="match status" value="1"/>
</dbReference>
<feature type="binding site" evidence="14">
    <location>
        <begin position="190"/>
        <end position="191"/>
    </location>
    <ligand>
        <name>ATP</name>
        <dbReference type="ChEBI" id="CHEBI:30616"/>
    </ligand>
</feature>
<feature type="binding site" evidence="15">
    <location>
        <position position="305"/>
    </location>
    <ligand>
        <name>Mg(2+)</name>
        <dbReference type="ChEBI" id="CHEBI:18420"/>
        <label>1</label>
    </ligand>
</feature>
<evidence type="ECO:0000256" key="2">
    <source>
        <dbReference type="ARBA" id="ARBA00010871"/>
    </source>
</evidence>
<dbReference type="InterPro" id="IPR011761">
    <property type="entry name" value="ATP-grasp"/>
</dbReference>
<comment type="catalytic activity">
    <reaction evidence="12">
        <text>2 D-alanine + ATP = D-alanyl-D-alanine + ADP + phosphate + H(+)</text>
        <dbReference type="Rhea" id="RHEA:11224"/>
        <dbReference type="ChEBI" id="CHEBI:15378"/>
        <dbReference type="ChEBI" id="CHEBI:30616"/>
        <dbReference type="ChEBI" id="CHEBI:43474"/>
        <dbReference type="ChEBI" id="CHEBI:57416"/>
        <dbReference type="ChEBI" id="CHEBI:57822"/>
        <dbReference type="ChEBI" id="CHEBI:456216"/>
        <dbReference type="EC" id="6.3.2.4"/>
    </reaction>
</comment>
<evidence type="ECO:0000256" key="16">
    <source>
        <dbReference type="PROSITE-ProRule" id="PRU00409"/>
    </source>
</evidence>
<feature type="binding site" evidence="15">
    <location>
        <position position="318"/>
    </location>
    <ligand>
        <name>Mg(2+)</name>
        <dbReference type="ChEBI" id="CHEBI:18420"/>
        <label>2</label>
    </ligand>
</feature>
<keyword evidence="7 15" id="KW-0460">Magnesium</keyword>
<comment type="cofactor">
    <cofactor evidence="15">
        <name>Mg(2+)</name>
        <dbReference type="ChEBI" id="CHEBI:18420"/>
    </cofactor>
    <cofactor evidence="15">
        <name>Mn(2+)</name>
        <dbReference type="ChEBI" id="CHEBI:29035"/>
    </cofactor>
    <text evidence="15">Binds 2 magnesium or manganese ions per subunit.</text>
</comment>
<feature type="active site" evidence="13">
    <location>
        <position position="329"/>
    </location>
</feature>
<dbReference type="SUPFAM" id="SSF52440">
    <property type="entry name" value="PreATP-grasp domain"/>
    <property type="match status" value="1"/>
</dbReference>
<evidence type="ECO:0000256" key="5">
    <source>
        <dbReference type="ARBA" id="ARBA00022741"/>
    </source>
</evidence>
<comment type="pathway">
    <text evidence="12">Cell wall biogenesis; peptidoglycan biosynthesis.</text>
</comment>
<evidence type="ECO:0000256" key="12">
    <source>
        <dbReference type="HAMAP-Rule" id="MF_00047"/>
    </source>
</evidence>
<dbReference type="PANTHER" id="PTHR23132">
    <property type="entry name" value="D-ALANINE--D-ALANINE LIGASE"/>
    <property type="match status" value="1"/>
</dbReference>
<dbReference type="EMBL" id="JAPZVP010000015">
    <property type="protein sequence ID" value="MDA1361585.1"/>
    <property type="molecule type" value="Genomic_DNA"/>
</dbReference>
<evidence type="ECO:0000256" key="13">
    <source>
        <dbReference type="PIRSR" id="PIRSR039102-1"/>
    </source>
</evidence>
<dbReference type="Gene3D" id="3.30.470.20">
    <property type="entry name" value="ATP-grasp fold, B domain"/>
    <property type="match status" value="1"/>
</dbReference>
<feature type="binding site" evidence="14">
    <location>
        <position position="142"/>
    </location>
    <ligand>
        <name>ATP</name>
        <dbReference type="ChEBI" id="CHEBI:30616"/>
    </ligand>
</feature>
<dbReference type="Pfam" id="PF01820">
    <property type="entry name" value="Dala_Dala_lig_N"/>
    <property type="match status" value="1"/>
</dbReference>
<dbReference type="GO" id="GO:0009252">
    <property type="term" value="P:peptidoglycan biosynthetic process"/>
    <property type="evidence" value="ECO:0007669"/>
    <property type="project" value="UniProtKB-UniRule"/>
</dbReference>
<dbReference type="InterPro" id="IPR005905">
    <property type="entry name" value="D_ala_D_ala"/>
</dbReference>
<dbReference type="InterPro" id="IPR011095">
    <property type="entry name" value="Dala_Dala_lig_C"/>
</dbReference>
<feature type="binding site" evidence="15">
    <location>
        <position position="318"/>
    </location>
    <ligand>
        <name>Mg(2+)</name>
        <dbReference type="ChEBI" id="CHEBI:18420"/>
        <label>1</label>
    </ligand>
</feature>
<dbReference type="Pfam" id="PF07478">
    <property type="entry name" value="Dala_Dala_lig_C"/>
    <property type="match status" value="1"/>
</dbReference>
<keyword evidence="3 12" id="KW-0436">Ligase</keyword>
<dbReference type="GO" id="GO:0046872">
    <property type="term" value="F:metal ion binding"/>
    <property type="evidence" value="ECO:0007669"/>
    <property type="project" value="UniProtKB-KW"/>
</dbReference>
<dbReference type="Gene3D" id="3.40.50.20">
    <property type="match status" value="1"/>
</dbReference>
<feature type="domain" description="ATP-grasp" evidence="17">
    <location>
        <begin position="146"/>
        <end position="351"/>
    </location>
</feature>
<comment type="subcellular location">
    <subcellularLocation>
        <location evidence="12">Cytoplasm</location>
    </subcellularLocation>
</comment>
<name>A0A9X3T4W3_9ACTN</name>
<keyword evidence="4 15" id="KW-0479">Metal-binding</keyword>
<feature type="active site" evidence="13">
    <location>
        <position position="27"/>
    </location>
</feature>
<dbReference type="GO" id="GO:0005829">
    <property type="term" value="C:cytosol"/>
    <property type="evidence" value="ECO:0007669"/>
    <property type="project" value="TreeGrafter"/>
</dbReference>
<dbReference type="GO" id="GO:0008716">
    <property type="term" value="F:D-alanine-D-alanine ligase activity"/>
    <property type="evidence" value="ECO:0007669"/>
    <property type="project" value="UniProtKB-UniRule"/>
</dbReference>
<evidence type="ECO:0000256" key="4">
    <source>
        <dbReference type="ARBA" id="ARBA00022723"/>
    </source>
</evidence>
<dbReference type="Gene3D" id="3.30.1490.20">
    <property type="entry name" value="ATP-grasp fold, A domain"/>
    <property type="match status" value="1"/>
</dbReference>
<dbReference type="GO" id="GO:0008360">
    <property type="term" value="P:regulation of cell shape"/>
    <property type="evidence" value="ECO:0007669"/>
    <property type="project" value="UniProtKB-KW"/>
</dbReference>
<evidence type="ECO:0000256" key="10">
    <source>
        <dbReference type="ARBA" id="ARBA00023211"/>
    </source>
</evidence>
<dbReference type="Proteomes" id="UP001146067">
    <property type="component" value="Unassembled WGS sequence"/>
</dbReference>
<evidence type="ECO:0000256" key="7">
    <source>
        <dbReference type="ARBA" id="ARBA00022842"/>
    </source>
</evidence>
<evidence type="ECO:0000256" key="6">
    <source>
        <dbReference type="ARBA" id="ARBA00022840"/>
    </source>
</evidence>
<evidence type="ECO:0000256" key="11">
    <source>
        <dbReference type="ARBA" id="ARBA00023316"/>
    </source>
</evidence>
<dbReference type="NCBIfam" id="NF002528">
    <property type="entry name" value="PRK01966.1-4"/>
    <property type="match status" value="1"/>
</dbReference>
<feature type="active site" evidence="13">
    <location>
        <position position="190"/>
    </location>
</feature>
<comment type="similarity">
    <text evidence="2 12">Belongs to the D-alanine--D-alanine ligase family.</text>
</comment>
<keyword evidence="19" id="KW-1185">Reference proteome</keyword>
<evidence type="ECO:0000256" key="1">
    <source>
        <dbReference type="ARBA" id="ARBA00001936"/>
    </source>
</evidence>
<dbReference type="InterPro" id="IPR011127">
    <property type="entry name" value="Dala_Dala_lig_N"/>
</dbReference>
<dbReference type="InterPro" id="IPR016185">
    <property type="entry name" value="PreATP-grasp_dom_sf"/>
</dbReference>
<evidence type="ECO:0000256" key="9">
    <source>
        <dbReference type="ARBA" id="ARBA00022984"/>
    </source>
</evidence>
<dbReference type="GO" id="GO:0005524">
    <property type="term" value="F:ATP binding"/>
    <property type="evidence" value="ECO:0007669"/>
    <property type="project" value="UniProtKB-UniRule"/>
</dbReference>
<dbReference type="AlphaFoldDB" id="A0A9X3T4W3"/>
<evidence type="ECO:0000259" key="17">
    <source>
        <dbReference type="PROSITE" id="PS50975"/>
    </source>
</evidence>
<evidence type="ECO:0000313" key="18">
    <source>
        <dbReference type="EMBL" id="MDA1361585.1"/>
    </source>
</evidence>
<dbReference type="HAMAP" id="MF_00047">
    <property type="entry name" value="Dala_Dala_lig"/>
    <property type="match status" value="1"/>
</dbReference>
<feature type="binding site" evidence="14">
    <location>
        <begin position="317"/>
        <end position="318"/>
    </location>
    <ligand>
        <name>ATP</name>
        <dbReference type="ChEBI" id="CHEBI:30616"/>
    </ligand>
</feature>
<dbReference type="PIRSF" id="PIRSF039102">
    <property type="entry name" value="Ddl/VanB"/>
    <property type="match status" value="1"/>
</dbReference>
<keyword evidence="10 15" id="KW-0464">Manganese</keyword>
<comment type="cofactor">
    <cofactor evidence="1">
        <name>Mn(2+)</name>
        <dbReference type="ChEBI" id="CHEBI:29035"/>
    </cofactor>
</comment>
<feature type="binding site" evidence="15">
    <location>
        <position position="320"/>
    </location>
    <ligand>
        <name>Mg(2+)</name>
        <dbReference type="ChEBI" id="CHEBI:18420"/>
        <label>2</label>
    </ligand>
</feature>
<comment type="function">
    <text evidence="12">Cell wall formation.</text>
</comment>
<keyword evidence="11 12" id="KW-0961">Cell wall biogenesis/degradation</keyword>
<evidence type="ECO:0000256" key="8">
    <source>
        <dbReference type="ARBA" id="ARBA00022960"/>
    </source>
</evidence>